<gene>
    <name evidence="1" type="ORF">SAMN04488514_111113</name>
</gene>
<name>A0A1G9UP71_9FLAO</name>
<proteinExistence type="predicted"/>
<dbReference type="AlphaFoldDB" id="A0A1G9UP71"/>
<evidence type="ECO:0000313" key="1">
    <source>
        <dbReference type="EMBL" id="SDM61711.1"/>
    </source>
</evidence>
<dbReference type="RefSeq" id="WP_089893073.1">
    <property type="nucleotide sequence ID" value="NZ_FNGV01000011.1"/>
</dbReference>
<keyword evidence="2" id="KW-1185">Reference proteome</keyword>
<dbReference type="STRING" id="192904.SAMN04488514_111113"/>
<dbReference type="EMBL" id="FNGV01000011">
    <property type="protein sequence ID" value="SDM61711.1"/>
    <property type="molecule type" value="Genomic_DNA"/>
</dbReference>
<dbReference type="Proteomes" id="UP000199440">
    <property type="component" value="Unassembled WGS sequence"/>
</dbReference>
<evidence type="ECO:0000313" key="2">
    <source>
        <dbReference type="Proteomes" id="UP000199440"/>
    </source>
</evidence>
<reference evidence="1 2" key="1">
    <citation type="submission" date="2016-10" db="EMBL/GenBank/DDBJ databases">
        <authorList>
            <person name="de Groot N.N."/>
        </authorList>
    </citation>
    <scope>NUCLEOTIDE SEQUENCE [LARGE SCALE GENOMIC DNA]</scope>
    <source>
        <strain evidence="1 2">DSM 19886</strain>
    </source>
</reference>
<protein>
    <submittedName>
        <fullName evidence="1">Uncharacterized protein</fullName>
    </submittedName>
</protein>
<accession>A0A1G9UP71</accession>
<organism evidence="1 2">
    <name type="scientific">Kriegella aquimaris</name>
    <dbReference type="NCBI Taxonomy" id="192904"/>
    <lineage>
        <taxon>Bacteria</taxon>
        <taxon>Pseudomonadati</taxon>
        <taxon>Bacteroidota</taxon>
        <taxon>Flavobacteriia</taxon>
        <taxon>Flavobacteriales</taxon>
        <taxon>Flavobacteriaceae</taxon>
        <taxon>Kriegella</taxon>
    </lineage>
</organism>
<sequence length="65" mass="7419">MDQNGVQWEDKAEDLLAEIRAGKKAYSVFVTSDRYRRKQIKPEILESNLVNVGVDALLVQKSKIL</sequence>